<dbReference type="Pfam" id="PF13590">
    <property type="entry name" value="DUF4136"/>
    <property type="match status" value="1"/>
</dbReference>
<organism evidence="2 3">
    <name type="scientific">Pontibacter fetidus</name>
    <dbReference type="NCBI Taxonomy" id="2700082"/>
    <lineage>
        <taxon>Bacteria</taxon>
        <taxon>Pseudomonadati</taxon>
        <taxon>Bacteroidota</taxon>
        <taxon>Cytophagia</taxon>
        <taxon>Cytophagales</taxon>
        <taxon>Hymenobacteraceae</taxon>
        <taxon>Pontibacter</taxon>
    </lineage>
</organism>
<protein>
    <submittedName>
        <fullName evidence="2">DUF4136 domain-containing protein</fullName>
    </submittedName>
</protein>
<accession>A0A6B2HAY1</accession>
<name>A0A6B2HAY1_9BACT</name>
<dbReference type="Proteomes" id="UP000478546">
    <property type="component" value="Unassembled WGS sequence"/>
</dbReference>
<evidence type="ECO:0000313" key="3">
    <source>
        <dbReference type="Proteomes" id="UP000478546"/>
    </source>
</evidence>
<sequence>MHQATSTSLSILRQALPWFLLLLLTNCTVGPEISSTYNRSANFRSYQTYAWHKAELPTPTMGNGPAYSPLLDQQLKQAIESELVKEGLRPDEENPDLLIAYDIALSGNQATGSDTDFAPGFGYGYSYWYGYRYRYNTTALPDYKSVTQLAPGTLIIDLIDANTNDLVWRGWHPAEIDPTTSGGYDINKAVANIMSRYPPVPTTIQ</sequence>
<dbReference type="AlphaFoldDB" id="A0A6B2HAY1"/>
<dbReference type="RefSeq" id="WP_162347004.1">
    <property type="nucleotide sequence ID" value="NZ_JAAEAA010000017.1"/>
</dbReference>
<gene>
    <name evidence="2" type="ORF">GWO68_13580</name>
</gene>
<dbReference type="EMBL" id="JAAEAA010000017">
    <property type="protein sequence ID" value="NDK56952.1"/>
    <property type="molecule type" value="Genomic_DNA"/>
</dbReference>
<dbReference type="Gene3D" id="3.30.160.670">
    <property type="match status" value="1"/>
</dbReference>
<dbReference type="InterPro" id="IPR025411">
    <property type="entry name" value="DUF4136"/>
</dbReference>
<comment type="caution">
    <text evidence="2">The sequence shown here is derived from an EMBL/GenBank/DDBJ whole genome shotgun (WGS) entry which is preliminary data.</text>
</comment>
<feature type="domain" description="DUF4136" evidence="1">
    <location>
        <begin position="34"/>
        <end position="199"/>
    </location>
</feature>
<evidence type="ECO:0000313" key="2">
    <source>
        <dbReference type="EMBL" id="NDK56952.1"/>
    </source>
</evidence>
<proteinExistence type="predicted"/>
<reference evidence="2 3" key="1">
    <citation type="submission" date="2020-01" db="EMBL/GenBank/DDBJ databases">
        <authorList>
            <person name="Kim M.K."/>
        </authorList>
    </citation>
    <scope>NUCLEOTIDE SEQUENCE [LARGE SCALE GENOMIC DNA]</scope>
    <source>
        <strain evidence="2 3">BT213</strain>
    </source>
</reference>
<keyword evidence="3" id="KW-1185">Reference proteome</keyword>
<evidence type="ECO:0000259" key="1">
    <source>
        <dbReference type="Pfam" id="PF13590"/>
    </source>
</evidence>